<keyword evidence="1" id="KW-0812">Transmembrane</keyword>
<feature type="transmembrane region" description="Helical" evidence="1">
    <location>
        <begin position="86"/>
        <end position="106"/>
    </location>
</feature>
<keyword evidence="1" id="KW-1133">Transmembrane helix</keyword>
<sequence>MINHISNFFHAFTKPKNILLAFLINMFFGMFVMPYCKNIIDPNNLIQVLDLKITGYTTEDVYTIFDIIGEQGRKYYLLIESIIDSVYPLTYMILYGLLLSFLLSLVTSSKSNLWKLNVLPLLAGAFDYLENINIITLLSNYPKQLPTLVWISSTCSILKWLTIFMCLIVAIICLFGWLGRKLFLK</sequence>
<dbReference type="EMBL" id="JADKFW010000013">
    <property type="protein sequence ID" value="MBK9718847.1"/>
    <property type="molecule type" value="Genomic_DNA"/>
</dbReference>
<accession>A0A9D7SA68</accession>
<evidence type="ECO:0000256" key="1">
    <source>
        <dbReference type="SAM" id="Phobius"/>
    </source>
</evidence>
<dbReference type="Proteomes" id="UP000808349">
    <property type="component" value="Unassembled WGS sequence"/>
</dbReference>
<comment type="caution">
    <text evidence="2">The sequence shown here is derived from an EMBL/GenBank/DDBJ whole genome shotgun (WGS) entry which is preliminary data.</text>
</comment>
<dbReference type="AlphaFoldDB" id="A0A9D7SA68"/>
<protein>
    <submittedName>
        <fullName evidence="2">Uncharacterized protein</fullName>
    </submittedName>
</protein>
<evidence type="ECO:0000313" key="2">
    <source>
        <dbReference type="EMBL" id="MBK9718847.1"/>
    </source>
</evidence>
<reference evidence="2 3" key="1">
    <citation type="submission" date="2020-10" db="EMBL/GenBank/DDBJ databases">
        <title>Connecting structure to function with the recovery of over 1000 high-quality activated sludge metagenome-assembled genomes encoding full-length rRNA genes using long-read sequencing.</title>
        <authorList>
            <person name="Singleton C.M."/>
            <person name="Petriglieri F."/>
            <person name="Kristensen J.M."/>
            <person name="Kirkegaard R.H."/>
            <person name="Michaelsen T.Y."/>
            <person name="Andersen M.H."/>
            <person name="Karst S.M."/>
            <person name="Dueholm M.S."/>
            <person name="Nielsen P.H."/>
            <person name="Albertsen M."/>
        </authorList>
    </citation>
    <scope>NUCLEOTIDE SEQUENCE [LARGE SCALE GENOMIC DNA]</scope>
    <source>
        <strain evidence="2">Ribe_18-Q3-R11-54_BAT3C.373</strain>
    </source>
</reference>
<evidence type="ECO:0000313" key="3">
    <source>
        <dbReference type="Proteomes" id="UP000808349"/>
    </source>
</evidence>
<proteinExistence type="predicted"/>
<feature type="transmembrane region" description="Helical" evidence="1">
    <location>
        <begin position="18"/>
        <end position="35"/>
    </location>
</feature>
<gene>
    <name evidence="2" type="ORF">IPO85_15290</name>
</gene>
<organism evidence="2 3">
    <name type="scientific">Candidatus Defluviibacterium haderslevense</name>
    <dbReference type="NCBI Taxonomy" id="2981993"/>
    <lineage>
        <taxon>Bacteria</taxon>
        <taxon>Pseudomonadati</taxon>
        <taxon>Bacteroidota</taxon>
        <taxon>Saprospiria</taxon>
        <taxon>Saprospirales</taxon>
        <taxon>Saprospiraceae</taxon>
        <taxon>Candidatus Defluviibacterium</taxon>
    </lineage>
</organism>
<name>A0A9D7SA68_9BACT</name>
<feature type="transmembrane region" description="Helical" evidence="1">
    <location>
        <begin position="157"/>
        <end position="178"/>
    </location>
</feature>
<keyword evidence="1" id="KW-0472">Membrane</keyword>